<keyword evidence="2 9" id="KW-0436">Ligase</keyword>
<dbReference type="GO" id="GO:0005829">
    <property type="term" value="C:cytosol"/>
    <property type="evidence" value="ECO:0007669"/>
    <property type="project" value="TreeGrafter"/>
</dbReference>
<name>A0A8E3SBR9_9PAST</name>
<evidence type="ECO:0000256" key="2">
    <source>
        <dbReference type="ARBA" id="ARBA00022598"/>
    </source>
</evidence>
<evidence type="ECO:0000256" key="7">
    <source>
        <dbReference type="ARBA" id="ARBA00022842"/>
    </source>
</evidence>
<keyword evidence="11" id="KW-1185">Reference proteome</keyword>
<organism evidence="10 11">
    <name type="scientific">Mergibacter septicus</name>
    <dbReference type="NCBI Taxonomy" id="221402"/>
    <lineage>
        <taxon>Bacteria</taxon>
        <taxon>Pseudomonadati</taxon>
        <taxon>Pseudomonadota</taxon>
        <taxon>Gammaproteobacteria</taxon>
        <taxon>Pasteurellales</taxon>
        <taxon>Pasteurellaceae</taxon>
        <taxon>Mergibacter</taxon>
    </lineage>
</organism>
<proteinExistence type="inferred from homology"/>
<evidence type="ECO:0000313" key="11">
    <source>
        <dbReference type="Proteomes" id="UP000955338"/>
    </source>
</evidence>
<dbReference type="GO" id="GO:0042803">
    <property type="term" value="F:protein homodimerization activity"/>
    <property type="evidence" value="ECO:0007669"/>
    <property type="project" value="UniProtKB-ARBA"/>
</dbReference>
<evidence type="ECO:0000256" key="3">
    <source>
        <dbReference type="ARBA" id="ARBA00022723"/>
    </source>
</evidence>
<sequence length="214" mass="24104">MSGKVIFISGIDTDVGKSVATGFYAKHLMQQGFSVITQKMVQTGNTGISEDILMHRQLQGISLTEEDLQGETCVYLFDYPCSPHLAAELENRVIEIEKITQATDKLATKYDYVLVEGAGGLAVPYNQYQTSLDYIEQQGYPVILVTSGKLGSINHTLLSLFACQQRNIQVDTVIYNLYPRRDPIIDQDTQQYLRQYLAKYSTNTKFLLLEVQDI</sequence>
<reference evidence="10" key="1">
    <citation type="submission" date="2017-06" db="EMBL/GenBank/DDBJ databases">
        <title>Genome sequencing of pathogenic and non-pathogenic strains within Bisgaard taxon 40.</title>
        <authorList>
            <person name="Ladner J.T."/>
            <person name="Lovett S.P."/>
            <person name="Koroleva G."/>
            <person name="Lorch J.M."/>
        </authorList>
    </citation>
    <scope>NUCLEOTIDE SEQUENCE</scope>
    <source>
        <strain evidence="10">27576-1-I1</strain>
    </source>
</reference>
<feature type="binding site" evidence="9">
    <location>
        <position position="18"/>
    </location>
    <ligand>
        <name>Mg(2+)</name>
        <dbReference type="ChEBI" id="CHEBI:18420"/>
    </ligand>
</feature>
<dbReference type="GO" id="GO:0000287">
    <property type="term" value="F:magnesium ion binding"/>
    <property type="evidence" value="ECO:0007669"/>
    <property type="project" value="UniProtKB-UniRule"/>
</dbReference>
<comment type="caution">
    <text evidence="9">Lacks conserved residue(s) required for the propagation of feature annotation.</text>
</comment>
<dbReference type="PANTHER" id="PTHR43210:SF2">
    <property type="entry name" value="ATP-DEPENDENT DETHIOBIOTIN SYNTHETASE BIOD 2"/>
    <property type="match status" value="1"/>
</dbReference>
<dbReference type="FunFam" id="3.40.50.300:FF:000292">
    <property type="entry name" value="ATP-dependent dethiobiotin synthetase BioD"/>
    <property type="match status" value="1"/>
</dbReference>
<dbReference type="PANTHER" id="PTHR43210">
    <property type="entry name" value="DETHIOBIOTIN SYNTHETASE"/>
    <property type="match status" value="1"/>
</dbReference>
<accession>A0A8E3SBR9</accession>
<feature type="binding site" evidence="9">
    <location>
        <position position="51"/>
    </location>
    <ligand>
        <name>Mg(2+)</name>
        <dbReference type="ChEBI" id="CHEBI:18420"/>
    </ligand>
</feature>
<dbReference type="HAMAP" id="MF_00336">
    <property type="entry name" value="BioD"/>
    <property type="match status" value="1"/>
</dbReference>
<keyword evidence="7 9" id="KW-0460">Magnesium</keyword>
<evidence type="ECO:0000313" key="10">
    <source>
        <dbReference type="EMBL" id="QDJ14585.1"/>
    </source>
</evidence>
<dbReference type="SUPFAM" id="SSF52540">
    <property type="entry name" value="P-loop containing nucleoside triphosphate hydrolases"/>
    <property type="match status" value="1"/>
</dbReference>
<dbReference type="PIRSF" id="PIRSF006755">
    <property type="entry name" value="DTB_synth"/>
    <property type="match status" value="1"/>
</dbReference>
<comment type="similarity">
    <text evidence="9">Belongs to the dethiobiotin synthetase family.</text>
</comment>
<feature type="binding site" evidence="9">
    <location>
        <position position="51"/>
    </location>
    <ligand>
        <name>ATP</name>
        <dbReference type="ChEBI" id="CHEBI:30616"/>
    </ligand>
</feature>
<dbReference type="InterPro" id="IPR027417">
    <property type="entry name" value="P-loop_NTPase"/>
</dbReference>
<dbReference type="EMBL" id="CP022011">
    <property type="protein sequence ID" value="QDJ14585.1"/>
    <property type="molecule type" value="Genomic_DNA"/>
</dbReference>
<evidence type="ECO:0000256" key="1">
    <source>
        <dbReference type="ARBA" id="ARBA00022490"/>
    </source>
</evidence>
<dbReference type="Gene3D" id="3.40.50.300">
    <property type="entry name" value="P-loop containing nucleotide triphosphate hydrolases"/>
    <property type="match status" value="1"/>
</dbReference>
<keyword evidence="1 9" id="KW-0963">Cytoplasm</keyword>
<evidence type="ECO:0000256" key="9">
    <source>
        <dbReference type="HAMAP-Rule" id="MF_00336"/>
    </source>
</evidence>
<dbReference type="CDD" id="cd03109">
    <property type="entry name" value="DTBS"/>
    <property type="match status" value="1"/>
</dbReference>
<comment type="subunit">
    <text evidence="9">Homodimer.</text>
</comment>
<dbReference type="UniPathway" id="UPA00078">
    <property type="reaction ID" value="UER00161"/>
</dbReference>
<evidence type="ECO:0000256" key="6">
    <source>
        <dbReference type="ARBA" id="ARBA00022840"/>
    </source>
</evidence>
<dbReference type="Pfam" id="PF13500">
    <property type="entry name" value="AAA_26"/>
    <property type="match status" value="1"/>
</dbReference>
<dbReference type="InterPro" id="IPR004472">
    <property type="entry name" value="DTB_synth_BioD"/>
</dbReference>
<dbReference type="NCBIfam" id="TIGR00347">
    <property type="entry name" value="bioD"/>
    <property type="match status" value="1"/>
</dbReference>
<evidence type="ECO:0000256" key="8">
    <source>
        <dbReference type="ARBA" id="ARBA00047386"/>
    </source>
</evidence>
<keyword evidence="3 9" id="KW-0479">Metal-binding</keyword>
<dbReference type="AlphaFoldDB" id="A0A8E3SBR9"/>
<feature type="active site" evidence="9">
    <location>
        <position position="39"/>
    </location>
</feature>
<feature type="binding site" evidence="9">
    <location>
        <begin position="116"/>
        <end position="119"/>
    </location>
    <ligand>
        <name>ATP</name>
        <dbReference type="ChEBI" id="CHEBI:30616"/>
    </ligand>
</feature>
<keyword evidence="4 9" id="KW-0547">Nucleotide-binding</keyword>
<dbReference type="GO" id="GO:0009102">
    <property type="term" value="P:biotin biosynthetic process"/>
    <property type="evidence" value="ECO:0007669"/>
    <property type="project" value="UniProtKB-UniRule"/>
</dbReference>
<dbReference type="RefSeq" id="WP_261920882.1">
    <property type="nucleotide sequence ID" value="NZ_CP022010.1"/>
</dbReference>
<comment type="subcellular location">
    <subcellularLocation>
        <location evidence="9">Cytoplasm</location>
    </subcellularLocation>
</comment>
<dbReference type="GO" id="GO:0005524">
    <property type="term" value="F:ATP binding"/>
    <property type="evidence" value="ECO:0007669"/>
    <property type="project" value="UniProtKB-UniRule"/>
</dbReference>
<comment type="catalytic activity">
    <reaction evidence="9">
        <text>(7R,8S)-7,8-diammoniononanoate + CO2 + ATP = (4R,5S)-dethiobiotin + ADP + phosphate + 3 H(+)</text>
        <dbReference type="Rhea" id="RHEA:15805"/>
        <dbReference type="ChEBI" id="CHEBI:15378"/>
        <dbReference type="ChEBI" id="CHEBI:16526"/>
        <dbReference type="ChEBI" id="CHEBI:30616"/>
        <dbReference type="ChEBI" id="CHEBI:43474"/>
        <dbReference type="ChEBI" id="CHEBI:149469"/>
        <dbReference type="ChEBI" id="CHEBI:149473"/>
        <dbReference type="ChEBI" id="CHEBI:456216"/>
        <dbReference type="EC" id="6.3.3.3"/>
    </reaction>
</comment>
<keyword evidence="5 9" id="KW-0093">Biotin biosynthesis</keyword>
<evidence type="ECO:0000256" key="4">
    <source>
        <dbReference type="ARBA" id="ARBA00022741"/>
    </source>
</evidence>
<protein>
    <recommendedName>
        <fullName evidence="9">ATP-dependent dethiobiotin synthetase BioD</fullName>
        <ecNumber evidence="9">6.3.3.3</ecNumber>
    </recommendedName>
    <alternativeName>
        <fullName evidence="9">DTB synthetase</fullName>
        <shortName evidence="9">DTBS</shortName>
    </alternativeName>
    <alternativeName>
        <fullName evidence="9">Dethiobiotin synthase</fullName>
    </alternativeName>
</protein>
<comment type="cofactor">
    <cofactor evidence="9">
        <name>Mg(2+)</name>
        <dbReference type="ChEBI" id="CHEBI:18420"/>
    </cofactor>
</comment>
<dbReference type="Proteomes" id="UP000955338">
    <property type="component" value="Chromosome"/>
</dbReference>
<keyword evidence="6 9" id="KW-0067">ATP-binding</keyword>
<feature type="binding site" evidence="9">
    <location>
        <position position="116"/>
    </location>
    <ligand>
        <name>Mg(2+)</name>
        <dbReference type="ChEBI" id="CHEBI:18420"/>
    </ligand>
</feature>
<comment type="pathway">
    <text evidence="9">Cofactor biosynthesis; biotin biosynthesis; biotin from 7,8-diaminononanoate: step 1/2.</text>
</comment>
<feature type="binding site" evidence="9">
    <location>
        <begin position="14"/>
        <end position="19"/>
    </location>
    <ligand>
        <name>ATP</name>
        <dbReference type="ChEBI" id="CHEBI:30616"/>
    </ligand>
</feature>
<feature type="binding site" evidence="9">
    <location>
        <position position="43"/>
    </location>
    <ligand>
        <name>substrate</name>
    </ligand>
</feature>
<dbReference type="EC" id="6.3.3.3" evidence="9"/>
<comment type="function">
    <text evidence="9">Catalyzes a mechanistically unusual reaction, the ATP-dependent insertion of CO2 between the N7 and N8 nitrogen atoms of 7,8-diaminopelargonic acid (DAPA, also called 7,8-diammoniononanoate) to form a ureido ring.</text>
</comment>
<dbReference type="GO" id="GO:0004141">
    <property type="term" value="F:dethiobiotin synthase activity"/>
    <property type="evidence" value="ECO:0007669"/>
    <property type="project" value="UniProtKB-UniRule"/>
</dbReference>
<evidence type="ECO:0000256" key="5">
    <source>
        <dbReference type="ARBA" id="ARBA00022756"/>
    </source>
</evidence>
<gene>
    <name evidence="9" type="primary">bioD</name>
    <name evidence="10" type="ORF">CEP48_03750</name>
</gene>
<comment type="catalytic activity">
    <reaction evidence="8">
        <text>(7R,8S)-8-amino-7-(carboxyamino)nonanoate + ATP = (4R,5S)-dethiobiotin + ADP + phosphate + H(+)</text>
        <dbReference type="Rhea" id="RHEA:63684"/>
        <dbReference type="ChEBI" id="CHEBI:15378"/>
        <dbReference type="ChEBI" id="CHEBI:30616"/>
        <dbReference type="ChEBI" id="CHEBI:43474"/>
        <dbReference type="ChEBI" id="CHEBI:149470"/>
        <dbReference type="ChEBI" id="CHEBI:149473"/>
        <dbReference type="ChEBI" id="CHEBI:456216"/>
    </reaction>
</comment>